<keyword evidence="2" id="KW-1185">Reference proteome</keyword>
<comment type="caution">
    <text evidence="1">The sequence shown here is derived from an EMBL/GenBank/DDBJ whole genome shotgun (WGS) entry which is preliminary data.</text>
</comment>
<organism evidence="1 2">
    <name type="scientific">Streptococcus parauberis KRS-02083</name>
    <dbReference type="NCBI Taxonomy" id="1207545"/>
    <lineage>
        <taxon>Bacteria</taxon>
        <taxon>Bacillati</taxon>
        <taxon>Bacillota</taxon>
        <taxon>Bacilli</taxon>
        <taxon>Lactobacillales</taxon>
        <taxon>Streptococcaceae</taxon>
        <taxon>Streptococcus</taxon>
    </lineage>
</organism>
<dbReference type="EMBL" id="ALYM01000005">
    <property type="protein sequence ID" value="EMG25036.1"/>
    <property type="molecule type" value="Genomic_DNA"/>
</dbReference>
<sequence length="62" mass="6930">MITISSTTNSPSVSQGILFFSESTEYSMSKNMNQATPKRTIKVIIINKESVIQRSLSQTDFL</sequence>
<proteinExistence type="predicted"/>
<dbReference type="Proteomes" id="UP000011769">
    <property type="component" value="Unassembled WGS sequence"/>
</dbReference>
<accession>A0ABN0IQF2</accession>
<evidence type="ECO:0000313" key="2">
    <source>
        <dbReference type="Proteomes" id="UP000011769"/>
    </source>
</evidence>
<gene>
    <name evidence="1" type="ORF">SPJ1_1484</name>
</gene>
<reference evidence="1 2" key="1">
    <citation type="journal article" date="2013" name="PLoS ONE">
        <title>Comparative Genomic Characterization of Three Streptococcus parauberis Strains in Fish Pathogen, as Assessed by Wide-Genome Analyses.</title>
        <authorList>
            <person name="Nho S.W."/>
            <person name="Hikima J."/>
            <person name="Park S.B."/>
            <person name="Jang H.B."/>
            <person name="Cha I.S."/>
            <person name="Yasuike M."/>
            <person name="Nakamura Y."/>
            <person name="Fujiwara A."/>
            <person name="Sano M."/>
            <person name="Kanai K."/>
            <person name="Kondo H."/>
            <person name="Hirono I."/>
            <person name="Takeyama H."/>
            <person name="Aoki T."/>
            <person name="Jung T.S."/>
        </authorList>
    </citation>
    <scope>NUCLEOTIDE SEQUENCE [LARGE SCALE GENOMIC DNA]</scope>
    <source>
        <strain evidence="1 2">KRS-02083</strain>
    </source>
</reference>
<evidence type="ECO:0000313" key="1">
    <source>
        <dbReference type="EMBL" id="EMG25036.1"/>
    </source>
</evidence>
<name>A0ABN0IQF2_9STRE</name>
<protein>
    <submittedName>
        <fullName evidence="1">Uncharacterized protein</fullName>
    </submittedName>
</protein>